<evidence type="ECO:0000313" key="3">
    <source>
        <dbReference type="Proteomes" id="UP000230052"/>
    </source>
</evidence>
<dbReference type="CDD" id="cd09117">
    <property type="entry name" value="PLDc_Bfil_DEXD_like"/>
    <property type="match status" value="1"/>
</dbReference>
<keyword evidence="2" id="KW-0378">Hydrolase</keyword>
<dbReference type="AlphaFoldDB" id="A0A2J0KWR3"/>
<organism evidence="2 3">
    <name type="scientific">Candidatus Aquitaenariimonas noxiae</name>
    <dbReference type="NCBI Taxonomy" id="1974741"/>
    <lineage>
        <taxon>Bacteria</taxon>
        <taxon>Pseudomonadati</taxon>
        <taxon>Candidatus Omnitrophota</taxon>
        <taxon>Candidatus Aquitaenariimonas</taxon>
    </lineage>
</organism>
<protein>
    <submittedName>
        <fullName evidence="2">Restriction endonuclease</fullName>
    </submittedName>
</protein>
<feature type="domain" description="PLD phosphodiesterase" evidence="1">
    <location>
        <begin position="101"/>
        <end position="135"/>
    </location>
</feature>
<keyword evidence="2" id="KW-0255">Endonuclease</keyword>
<evidence type="ECO:0000259" key="1">
    <source>
        <dbReference type="PROSITE" id="PS50035"/>
    </source>
</evidence>
<accession>A0A2J0KWR3</accession>
<dbReference type="Gene3D" id="3.30.870.10">
    <property type="entry name" value="Endonuclease Chain A"/>
    <property type="match status" value="1"/>
</dbReference>
<comment type="caution">
    <text evidence="2">The sequence shown here is derived from an EMBL/GenBank/DDBJ whole genome shotgun (WGS) entry which is preliminary data.</text>
</comment>
<dbReference type="GO" id="GO:0006793">
    <property type="term" value="P:phosphorus metabolic process"/>
    <property type="evidence" value="ECO:0007669"/>
    <property type="project" value="UniProtKB-ARBA"/>
</dbReference>
<reference evidence="2 3" key="1">
    <citation type="submission" date="2017-09" db="EMBL/GenBank/DDBJ databases">
        <title>Depth-based differentiation of microbial function through sediment-hosted aquifers and enrichment of novel symbionts in the deep terrestrial subsurface.</title>
        <authorList>
            <person name="Probst A.J."/>
            <person name="Ladd B."/>
            <person name="Jarett J.K."/>
            <person name="Geller-Mcgrath D.E."/>
            <person name="Sieber C.M."/>
            <person name="Emerson J.B."/>
            <person name="Anantharaman K."/>
            <person name="Thomas B.C."/>
            <person name="Malmstrom R."/>
            <person name="Stieglmeier M."/>
            <person name="Klingl A."/>
            <person name="Woyke T."/>
            <person name="Ryan C.M."/>
            <person name="Banfield J.F."/>
        </authorList>
    </citation>
    <scope>NUCLEOTIDE SEQUENCE [LARGE SCALE GENOMIC DNA]</scope>
    <source>
        <strain evidence="2">CG07_land_8_20_14_0_80_42_15</strain>
    </source>
</reference>
<proteinExistence type="predicted"/>
<gene>
    <name evidence="2" type="ORF">COS99_01415</name>
</gene>
<dbReference type="GO" id="GO:0004519">
    <property type="term" value="F:endonuclease activity"/>
    <property type="evidence" value="ECO:0007669"/>
    <property type="project" value="UniProtKB-KW"/>
</dbReference>
<dbReference type="SUPFAM" id="SSF56024">
    <property type="entry name" value="Phospholipase D/nuclease"/>
    <property type="match status" value="1"/>
</dbReference>
<dbReference type="Pfam" id="PF13091">
    <property type="entry name" value="PLDc_2"/>
    <property type="match status" value="1"/>
</dbReference>
<keyword evidence="2" id="KW-0540">Nuclease</keyword>
<dbReference type="EMBL" id="PEWV01000014">
    <property type="protein sequence ID" value="PIU42219.1"/>
    <property type="molecule type" value="Genomic_DNA"/>
</dbReference>
<dbReference type="PROSITE" id="PS50035">
    <property type="entry name" value="PLD"/>
    <property type="match status" value="1"/>
</dbReference>
<evidence type="ECO:0000313" key="2">
    <source>
        <dbReference type="EMBL" id="PIU42219.1"/>
    </source>
</evidence>
<dbReference type="InterPro" id="IPR025202">
    <property type="entry name" value="PLD-like_dom"/>
</dbReference>
<sequence length="308" mass="34967">MSTKIQILANTNYAIAEVIKSELLESAKVNVAVAFLRKSGIDQIFKALDYALTKNNAKVEIIVGLDFKTTDYSALLTLDEISSKYSGFNYYCFGDKRDNFNDLIFHPKIYLFSNELHANRKFTSIIGSSNLTGGGLSSNFEVNAVFREIKPVYYSQAEAIYNEIKFTDSVFIPNKDYLAKYASVKKYIDKSGKELDSSIKQSIEELKKEEEKLPGPGPTLKKIIIEIIKNRQNTGAETAPLSFIYEEAEKMVNEQNLKFKMDTFRNSIRGELNKHEQNSKHPDNMSLFTRLSTGHYSLTDKGKSYEGR</sequence>
<dbReference type="Proteomes" id="UP000230052">
    <property type="component" value="Unassembled WGS sequence"/>
</dbReference>
<name>A0A2J0KWR3_9BACT</name>
<dbReference type="InterPro" id="IPR001736">
    <property type="entry name" value="PLipase_D/transphosphatidylase"/>
</dbReference>